<feature type="transmembrane region" description="Helical" evidence="6">
    <location>
        <begin position="262"/>
        <end position="285"/>
    </location>
</feature>
<feature type="transmembrane region" description="Helical" evidence="6">
    <location>
        <begin position="63"/>
        <end position="86"/>
    </location>
</feature>
<evidence type="ECO:0000256" key="3">
    <source>
        <dbReference type="ARBA" id="ARBA00022692"/>
    </source>
</evidence>
<keyword evidence="4 6" id="KW-1133">Transmembrane helix</keyword>
<gene>
    <name evidence="7" type="ORF">GCM10022404_07870</name>
</gene>
<evidence type="ECO:0000313" key="8">
    <source>
        <dbReference type="Proteomes" id="UP001399917"/>
    </source>
</evidence>
<accession>A0ABP7JYP3</accession>
<dbReference type="SUPFAM" id="SSF103473">
    <property type="entry name" value="MFS general substrate transporter"/>
    <property type="match status" value="1"/>
</dbReference>
<dbReference type="Proteomes" id="UP001399917">
    <property type="component" value="Unassembled WGS sequence"/>
</dbReference>
<dbReference type="PANTHER" id="PTHR23519">
    <property type="entry name" value="AUTOPHAGY-RELATED PROTEIN 22"/>
    <property type="match status" value="1"/>
</dbReference>
<dbReference type="EMBL" id="BAABDF010000003">
    <property type="protein sequence ID" value="GAA3859498.1"/>
    <property type="molecule type" value="Genomic_DNA"/>
</dbReference>
<dbReference type="Gene3D" id="1.20.1250.20">
    <property type="entry name" value="MFS general substrate transporter like domains"/>
    <property type="match status" value="2"/>
</dbReference>
<feature type="transmembrane region" description="Helical" evidence="6">
    <location>
        <begin position="28"/>
        <end position="48"/>
    </location>
</feature>
<reference evidence="8" key="1">
    <citation type="journal article" date="2019" name="Int. J. Syst. Evol. Microbiol.">
        <title>The Global Catalogue of Microorganisms (GCM) 10K type strain sequencing project: providing services to taxonomists for standard genome sequencing and annotation.</title>
        <authorList>
            <consortium name="The Broad Institute Genomics Platform"/>
            <consortium name="The Broad Institute Genome Sequencing Center for Infectious Disease"/>
            <person name="Wu L."/>
            <person name="Ma J."/>
        </authorList>
    </citation>
    <scope>NUCLEOTIDE SEQUENCE [LARGE SCALE GENOMIC DNA]</scope>
    <source>
        <strain evidence="8">JCM 17190</strain>
    </source>
</reference>
<protein>
    <submittedName>
        <fullName evidence="7">MFS transporter</fullName>
    </submittedName>
</protein>
<dbReference type="InterPro" id="IPR050495">
    <property type="entry name" value="ATG22/LtaA_families"/>
</dbReference>
<dbReference type="InterPro" id="IPR024671">
    <property type="entry name" value="Atg22-like"/>
</dbReference>
<comment type="subcellular location">
    <subcellularLocation>
        <location evidence="1">Endomembrane system</location>
        <topology evidence="1">Multi-pass membrane protein</topology>
    </subcellularLocation>
</comment>
<evidence type="ECO:0000256" key="1">
    <source>
        <dbReference type="ARBA" id="ARBA00004127"/>
    </source>
</evidence>
<keyword evidence="5 6" id="KW-0472">Membrane</keyword>
<evidence type="ECO:0000256" key="2">
    <source>
        <dbReference type="ARBA" id="ARBA00022448"/>
    </source>
</evidence>
<sequence length="457" mass="48710">MGMNDTTMRKRIWGWYFFDWASQPYNTLLLTFIYGPFFAAVAASYFMGTGLSEVAADARAQSVWSLCLTLVGIAVGIGAPVVGALADTTGRRIPWVIFFSGLYVIGASLLWFTDPAGGNMWLMLAAFGVGFIGAEFALIFTNAQLPTLGSQEEIGKVSGTGFAFGYLGGLIALVLALGLLVEQESGLTLFGVKPLFGLDAAAREGTRFVGPFTALWFALFMVPYFMWVHDLGATKLKASFSGAMASLKDSVTGLRHRRSMSAFLIGSMFYRDALNGIYSFGGVYAKLVLNWSLTTVGIFGIVSIIAAAVFAWIGGRIDKRIGPKPVIIATIVVLTGVCFIVVGMSREQLFGMPLPEGSTLPDTVFFVCGVLIGGMGGMLQSSSRTLMTLHTTLEKSTQAFGLYGLTGRATAFMAPALIGIVTAATGSARLGVTPLIVLFLIGLILLAWVNPRGEREA</sequence>
<evidence type="ECO:0000256" key="4">
    <source>
        <dbReference type="ARBA" id="ARBA00022989"/>
    </source>
</evidence>
<keyword evidence="8" id="KW-1185">Reference proteome</keyword>
<organism evidence="7 8">
    <name type="scientific">Celeribacter arenosi</name>
    <dbReference type="NCBI Taxonomy" id="792649"/>
    <lineage>
        <taxon>Bacteria</taxon>
        <taxon>Pseudomonadati</taxon>
        <taxon>Pseudomonadota</taxon>
        <taxon>Alphaproteobacteria</taxon>
        <taxon>Rhodobacterales</taxon>
        <taxon>Roseobacteraceae</taxon>
        <taxon>Celeribacter</taxon>
    </lineage>
</organism>
<feature type="transmembrane region" description="Helical" evidence="6">
    <location>
        <begin position="363"/>
        <end position="379"/>
    </location>
</feature>
<dbReference type="PANTHER" id="PTHR23519:SF1">
    <property type="entry name" value="AUTOPHAGY-RELATED PROTEIN 22"/>
    <property type="match status" value="1"/>
</dbReference>
<feature type="transmembrane region" description="Helical" evidence="6">
    <location>
        <begin position="119"/>
        <end position="140"/>
    </location>
</feature>
<feature type="transmembrane region" description="Helical" evidence="6">
    <location>
        <begin position="161"/>
        <end position="181"/>
    </location>
</feature>
<feature type="transmembrane region" description="Helical" evidence="6">
    <location>
        <begin position="208"/>
        <end position="227"/>
    </location>
</feature>
<feature type="transmembrane region" description="Helical" evidence="6">
    <location>
        <begin position="430"/>
        <end position="449"/>
    </location>
</feature>
<evidence type="ECO:0000256" key="5">
    <source>
        <dbReference type="ARBA" id="ARBA00023136"/>
    </source>
</evidence>
<feature type="transmembrane region" description="Helical" evidence="6">
    <location>
        <begin position="93"/>
        <end position="113"/>
    </location>
</feature>
<dbReference type="Pfam" id="PF11700">
    <property type="entry name" value="ATG22"/>
    <property type="match status" value="1"/>
</dbReference>
<keyword evidence="2" id="KW-0813">Transport</keyword>
<comment type="caution">
    <text evidence="7">The sequence shown here is derived from an EMBL/GenBank/DDBJ whole genome shotgun (WGS) entry which is preliminary data.</text>
</comment>
<proteinExistence type="predicted"/>
<evidence type="ECO:0000256" key="6">
    <source>
        <dbReference type="SAM" id="Phobius"/>
    </source>
</evidence>
<feature type="transmembrane region" description="Helical" evidence="6">
    <location>
        <begin position="291"/>
        <end position="313"/>
    </location>
</feature>
<name>A0ABP7JYP3_9RHOB</name>
<feature type="transmembrane region" description="Helical" evidence="6">
    <location>
        <begin position="400"/>
        <end position="424"/>
    </location>
</feature>
<keyword evidence="3 6" id="KW-0812">Transmembrane</keyword>
<feature type="transmembrane region" description="Helical" evidence="6">
    <location>
        <begin position="325"/>
        <end position="343"/>
    </location>
</feature>
<dbReference type="InterPro" id="IPR036259">
    <property type="entry name" value="MFS_trans_sf"/>
</dbReference>
<evidence type="ECO:0000313" key="7">
    <source>
        <dbReference type="EMBL" id="GAA3859498.1"/>
    </source>
</evidence>